<evidence type="ECO:0000256" key="4">
    <source>
        <dbReference type="ARBA" id="ARBA00023136"/>
    </source>
</evidence>
<keyword evidence="4 5" id="KW-0472">Membrane</keyword>
<dbReference type="AlphaFoldDB" id="A0A921TDC0"/>
<dbReference type="OrthoDB" id="5421146at2"/>
<keyword evidence="7" id="KW-1185">Reference proteome</keyword>
<dbReference type="Pfam" id="PF07264">
    <property type="entry name" value="EI24"/>
    <property type="match status" value="1"/>
</dbReference>
<feature type="transmembrane region" description="Helical" evidence="5">
    <location>
        <begin position="75"/>
        <end position="96"/>
    </location>
</feature>
<evidence type="ECO:0000256" key="2">
    <source>
        <dbReference type="ARBA" id="ARBA00022692"/>
    </source>
</evidence>
<evidence type="ECO:0000256" key="3">
    <source>
        <dbReference type="ARBA" id="ARBA00022989"/>
    </source>
</evidence>
<organism evidence="6 7">
    <name type="scientific">Profundibacterium mesophilum KAUST100406-0324</name>
    <dbReference type="NCBI Taxonomy" id="1037889"/>
    <lineage>
        <taxon>Bacteria</taxon>
        <taxon>Pseudomonadati</taxon>
        <taxon>Pseudomonadota</taxon>
        <taxon>Alphaproteobacteria</taxon>
        <taxon>Rhodobacterales</taxon>
        <taxon>Roseobacteraceae</taxon>
        <taxon>Profundibacterium</taxon>
    </lineage>
</organism>
<comment type="subcellular location">
    <subcellularLocation>
        <location evidence="1">Membrane</location>
        <topology evidence="1">Multi-pass membrane protein</topology>
    </subcellularLocation>
</comment>
<proteinExistence type="predicted"/>
<evidence type="ECO:0000256" key="5">
    <source>
        <dbReference type="SAM" id="Phobius"/>
    </source>
</evidence>
<keyword evidence="3 5" id="KW-1133">Transmembrane helix</keyword>
<evidence type="ECO:0000313" key="6">
    <source>
        <dbReference type="EMBL" id="KAF0676633.1"/>
    </source>
</evidence>
<evidence type="ECO:0000313" key="7">
    <source>
        <dbReference type="Proteomes" id="UP000698242"/>
    </source>
</evidence>
<protein>
    <submittedName>
        <fullName evidence="6">CysZ-like protein</fullName>
    </submittedName>
</protein>
<reference evidence="6" key="1">
    <citation type="submission" date="2013-03" db="EMBL/GenBank/DDBJ databases">
        <title>Genome Sequence of the Profundibacterium mesophilum strain KAUST100406-0324T from Red Sea, a novel genus in the family Rhodobacteraceae.</title>
        <authorList>
            <person name="Essack M."/>
            <person name="Alam I."/>
            <person name="Lafi F."/>
            <person name="Alawi W."/>
            <person name="Kamanu F."/>
            <person name="Al-Suwailem A."/>
            <person name="Lee O.O."/>
            <person name="Xu Y."/>
            <person name="Bajic V."/>
            <person name="Qian P.-Y."/>
            <person name="Archer J."/>
        </authorList>
    </citation>
    <scope>NUCLEOTIDE SEQUENCE</scope>
    <source>
        <strain evidence="6">KAUST100406-0324</strain>
    </source>
</reference>
<dbReference type="Proteomes" id="UP000698242">
    <property type="component" value="Unassembled WGS sequence"/>
</dbReference>
<dbReference type="RefSeq" id="WP_159964749.1">
    <property type="nucleotide sequence ID" value="NZ_APKE01000014.1"/>
</dbReference>
<sequence>MSLTRDVTRAAAQMGDRAFRSVLLRGVGATLLVLGASYGAILLLLDRAIPEELNLPWIGPVTWIDDLASFATVPAFLLASVFLMIPVASFAISFLLDDVTDAVEARHYAHLPPAPRLGLLASAGDALGFLGVLLLGNAAALIAYLLLPPAAPLIFLSLNGYLLGREYFQLIAARRLGREGAARMRRRHAVRIWIAGVVMALPLLVPVANLLVPVLGAATFTHLYHRLPKPPAPSGRTSPDRAG</sequence>
<feature type="transmembrane region" description="Helical" evidence="5">
    <location>
        <begin position="22"/>
        <end position="45"/>
    </location>
</feature>
<feature type="transmembrane region" description="Helical" evidence="5">
    <location>
        <begin position="189"/>
        <end position="212"/>
    </location>
</feature>
<dbReference type="EMBL" id="APKE01000014">
    <property type="protein sequence ID" value="KAF0676633.1"/>
    <property type="molecule type" value="Genomic_DNA"/>
</dbReference>
<gene>
    <name evidence="6" type="ORF">PMES_01365</name>
</gene>
<evidence type="ECO:0000256" key="1">
    <source>
        <dbReference type="ARBA" id="ARBA00004141"/>
    </source>
</evidence>
<dbReference type="InterPro" id="IPR059112">
    <property type="entry name" value="CysZ/EI24"/>
</dbReference>
<feature type="transmembrane region" description="Helical" evidence="5">
    <location>
        <begin position="150"/>
        <end position="168"/>
    </location>
</feature>
<accession>A0A921TDC0</accession>
<comment type="caution">
    <text evidence="6">The sequence shown here is derived from an EMBL/GenBank/DDBJ whole genome shotgun (WGS) entry which is preliminary data.</text>
</comment>
<feature type="transmembrane region" description="Helical" evidence="5">
    <location>
        <begin position="117"/>
        <end position="144"/>
    </location>
</feature>
<name>A0A921TDC0_9RHOB</name>
<keyword evidence="2 5" id="KW-0812">Transmembrane</keyword>